<name>A0A7S4VZR4_9STRA</name>
<evidence type="ECO:0000256" key="1">
    <source>
        <dbReference type="SAM" id="MobiDB-lite"/>
    </source>
</evidence>
<feature type="compositionally biased region" description="Basic and acidic residues" evidence="1">
    <location>
        <begin position="1"/>
        <end position="11"/>
    </location>
</feature>
<dbReference type="SUPFAM" id="SSF81383">
    <property type="entry name" value="F-box domain"/>
    <property type="match status" value="1"/>
</dbReference>
<accession>A0A7S4VZR4</accession>
<sequence length="370" mass="42239">MNEKHDSDCRSKYTQKLSHTSLTQDEKTEATYHMGETNDKDIHSCSCVIPIIFQYLPAKDLLCAQRTCKEWQAELTPPSPAATWLYQSIVASRWPWAKVPCLTSNDDNGATYAEAINYAERMKELYIKSQCVQESLLPTVWSDNDFRQSCKYGKYSRWVLAKQFDDGAFLIDLAWAVRILYCLGPQAYLTLDGADISAYDPAFSMCASYSPGWRLISNRNGYSAMVQQQLLLGKDSYASLEILDQVMAQGKHAQYKPRKPLTAHILEQQPEIQLSKNENWSRAMDLEEHTKLLSFLLRHPESRRALLWDVDGVVCRGVTSLAKERYECWDTLTEACSVGEPLSRQIPHMFNMAKLGQHVEALSWDECCGF</sequence>
<feature type="compositionally biased region" description="Polar residues" evidence="1">
    <location>
        <begin position="12"/>
        <end position="23"/>
    </location>
</feature>
<feature type="region of interest" description="Disordered" evidence="1">
    <location>
        <begin position="1"/>
        <end position="26"/>
    </location>
</feature>
<dbReference type="InterPro" id="IPR036047">
    <property type="entry name" value="F-box-like_dom_sf"/>
</dbReference>
<organism evidence="2">
    <name type="scientific">Ditylum brightwellii</name>
    <dbReference type="NCBI Taxonomy" id="49249"/>
    <lineage>
        <taxon>Eukaryota</taxon>
        <taxon>Sar</taxon>
        <taxon>Stramenopiles</taxon>
        <taxon>Ochrophyta</taxon>
        <taxon>Bacillariophyta</taxon>
        <taxon>Mediophyceae</taxon>
        <taxon>Lithodesmiophycidae</taxon>
        <taxon>Lithodesmiales</taxon>
        <taxon>Lithodesmiaceae</taxon>
        <taxon>Ditylum</taxon>
    </lineage>
</organism>
<protein>
    <recommendedName>
        <fullName evidence="3">F-box domain-containing protein</fullName>
    </recommendedName>
</protein>
<gene>
    <name evidence="2" type="ORF">DBRI00130_LOCUS33279</name>
</gene>
<dbReference type="AlphaFoldDB" id="A0A7S4VZR4"/>
<evidence type="ECO:0000313" key="2">
    <source>
        <dbReference type="EMBL" id="CAE4642028.1"/>
    </source>
</evidence>
<evidence type="ECO:0008006" key="3">
    <source>
        <dbReference type="Google" id="ProtNLM"/>
    </source>
</evidence>
<reference evidence="2" key="1">
    <citation type="submission" date="2021-01" db="EMBL/GenBank/DDBJ databases">
        <authorList>
            <person name="Corre E."/>
            <person name="Pelletier E."/>
            <person name="Niang G."/>
            <person name="Scheremetjew M."/>
            <person name="Finn R."/>
            <person name="Kale V."/>
            <person name="Holt S."/>
            <person name="Cochrane G."/>
            <person name="Meng A."/>
            <person name="Brown T."/>
            <person name="Cohen L."/>
        </authorList>
    </citation>
    <scope>NUCLEOTIDE SEQUENCE</scope>
    <source>
        <strain evidence="2">GSO104</strain>
    </source>
</reference>
<dbReference type="EMBL" id="HBNS01042834">
    <property type="protein sequence ID" value="CAE4642028.1"/>
    <property type="molecule type" value="Transcribed_RNA"/>
</dbReference>
<proteinExistence type="predicted"/>